<evidence type="ECO:0000313" key="2">
    <source>
        <dbReference type="EMBL" id="MDY0395407.1"/>
    </source>
</evidence>
<dbReference type="InterPro" id="IPR014284">
    <property type="entry name" value="RNA_pol_sigma-70_dom"/>
</dbReference>
<proteinExistence type="predicted"/>
<dbReference type="NCBIfam" id="NF005385">
    <property type="entry name" value="PRK06930.1"/>
    <property type="match status" value="1"/>
</dbReference>
<organism evidence="2 3">
    <name type="scientific">Tigheibacillus halophilus</name>
    <dbReference type="NCBI Taxonomy" id="361280"/>
    <lineage>
        <taxon>Bacteria</taxon>
        <taxon>Bacillati</taxon>
        <taxon>Bacillota</taxon>
        <taxon>Bacilli</taxon>
        <taxon>Bacillales</taxon>
        <taxon>Bacillaceae</taxon>
        <taxon>Tigheibacillus</taxon>
    </lineage>
</organism>
<reference evidence="2 3" key="1">
    <citation type="submission" date="2023-10" db="EMBL/GenBank/DDBJ databases">
        <title>Virgibacillus halophilus 5B73C genome.</title>
        <authorList>
            <person name="Miliotis G."/>
            <person name="Sengupta P."/>
            <person name="Hameed A."/>
            <person name="Chuvochina M."/>
            <person name="Mcdonagh F."/>
            <person name="Simpson A.C."/>
            <person name="Singh N.K."/>
            <person name="Rekha P.D."/>
            <person name="Raman K."/>
            <person name="Hugenholtz P."/>
            <person name="Venkateswaran K."/>
        </authorList>
    </citation>
    <scope>NUCLEOTIDE SEQUENCE [LARGE SCALE GENOMIC DNA]</scope>
    <source>
        <strain evidence="2 3">5B73C</strain>
    </source>
</reference>
<dbReference type="Proteomes" id="UP001281447">
    <property type="component" value="Unassembled WGS sequence"/>
</dbReference>
<dbReference type="Gene3D" id="1.10.10.10">
    <property type="entry name" value="Winged helix-like DNA-binding domain superfamily/Winged helix DNA-binding domain"/>
    <property type="match status" value="1"/>
</dbReference>
<keyword evidence="3" id="KW-1185">Reference proteome</keyword>
<dbReference type="EMBL" id="JAWDIP010000003">
    <property type="protein sequence ID" value="MDY0395407.1"/>
    <property type="molecule type" value="Genomic_DNA"/>
</dbReference>
<feature type="domain" description="RNA polymerase sigma factor 70 region 4 type 2" evidence="1">
    <location>
        <begin position="127"/>
        <end position="178"/>
    </location>
</feature>
<dbReference type="CDD" id="cd06171">
    <property type="entry name" value="Sigma70_r4"/>
    <property type="match status" value="1"/>
</dbReference>
<comment type="caution">
    <text evidence="2">The sequence shown here is derived from an EMBL/GenBank/DDBJ whole genome shotgun (WGS) entry which is preliminary data.</text>
</comment>
<accession>A0ABU5C9S6</accession>
<gene>
    <name evidence="2" type="ORF">RWE15_14400</name>
</gene>
<sequence length="188" mass="21836">MNSQQLENWADKLLMEYEKGRKELSSKKRKLNSANLMLIDGRKSHEIDLESKMQVDTNNQDKSKINSMIKDMSIAIDWMTTGSDPGKLRGVDKRAAYQRKSMADMDMFPSLDIFPEEKELNETEKEYVVNILADLSPRERQCFLLHKVYFRTFAEIGKELKIGRSTVQKYVERAKEKISCRADVVQCS</sequence>
<dbReference type="NCBIfam" id="TIGR02937">
    <property type="entry name" value="sigma70-ECF"/>
    <property type="match status" value="1"/>
</dbReference>
<dbReference type="SUPFAM" id="SSF88659">
    <property type="entry name" value="Sigma3 and sigma4 domains of RNA polymerase sigma factors"/>
    <property type="match status" value="1"/>
</dbReference>
<name>A0ABU5C9S6_9BACI</name>
<dbReference type="InterPro" id="IPR036388">
    <property type="entry name" value="WH-like_DNA-bd_sf"/>
</dbReference>
<protein>
    <submittedName>
        <fullName evidence="2">Sigma-70 family RNA polymerase sigma factor</fullName>
    </submittedName>
</protein>
<dbReference type="RefSeq" id="WP_390356379.1">
    <property type="nucleotide sequence ID" value="NZ_JBHUIZ010000012.1"/>
</dbReference>
<dbReference type="Pfam" id="PF08281">
    <property type="entry name" value="Sigma70_r4_2"/>
    <property type="match status" value="1"/>
</dbReference>
<dbReference type="InterPro" id="IPR013249">
    <property type="entry name" value="RNA_pol_sigma70_r4_t2"/>
</dbReference>
<evidence type="ECO:0000313" key="3">
    <source>
        <dbReference type="Proteomes" id="UP001281447"/>
    </source>
</evidence>
<dbReference type="InterPro" id="IPR013324">
    <property type="entry name" value="RNA_pol_sigma_r3/r4-like"/>
</dbReference>
<evidence type="ECO:0000259" key="1">
    <source>
        <dbReference type="Pfam" id="PF08281"/>
    </source>
</evidence>